<feature type="compositionally biased region" description="Polar residues" evidence="11">
    <location>
        <begin position="1553"/>
        <end position="1572"/>
    </location>
</feature>
<dbReference type="EMBL" id="LUGG01000004">
    <property type="protein sequence ID" value="OBZ75542.1"/>
    <property type="molecule type" value="Genomic_DNA"/>
</dbReference>
<proteinExistence type="inferred from homology"/>
<dbReference type="GO" id="GO:0005881">
    <property type="term" value="C:cytoplasmic microtubule"/>
    <property type="evidence" value="ECO:0007669"/>
    <property type="project" value="UniProtKB-ARBA"/>
</dbReference>
<keyword evidence="4" id="KW-0132">Cell division</keyword>
<evidence type="ECO:0000256" key="8">
    <source>
        <dbReference type="ARBA" id="ARBA00023212"/>
    </source>
</evidence>
<comment type="similarity">
    <text evidence="2">Belongs to the CLASP family.</text>
</comment>
<comment type="caution">
    <text evidence="13">The sequence shown here is derived from an EMBL/GenBank/DDBJ whole genome shotgun (WGS) entry which is preliminary data.</text>
</comment>
<evidence type="ECO:0000256" key="1">
    <source>
        <dbReference type="ARBA" id="ARBA00004186"/>
    </source>
</evidence>
<dbReference type="OrthoDB" id="205662at2759"/>
<dbReference type="GO" id="GO:1990571">
    <property type="term" value="P:meiotic centromere clustering"/>
    <property type="evidence" value="ECO:0007669"/>
    <property type="project" value="UniProtKB-ARBA"/>
</dbReference>
<keyword evidence="14" id="KW-1185">Reference proteome</keyword>
<dbReference type="InterPro" id="IPR016024">
    <property type="entry name" value="ARM-type_fold"/>
</dbReference>
<evidence type="ECO:0000256" key="4">
    <source>
        <dbReference type="ARBA" id="ARBA00022618"/>
    </source>
</evidence>
<dbReference type="InterPro" id="IPR011989">
    <property type="entry name" value="ARM-like"/>
</dbReference>
<dbReference type="Pfam" id="PF12348">
    <property type="entry name" value="CLASP_N"/>
    <property type="match status" value="1"/>
</dbReference>
<feature type="domain" description="TOG" evidence="12">
    <location>
        <begin position="2"/>
        <end position="235"/>
    </location>
</feature>
<dbReference type="GO" id="GO:0051315">
    <property type="term" value="P:attachment of mitotic spindle microtubules to kinetochore"/>
    <property type="evidence" value="ECO:0007669"/>
    <property type="project" value="UniProtKB-ARBA"/>
</dbReference>
<dbReference type="GO" id="GO:0061863">
    <property type="term" value="F:microtubule plus end polymerase"/>
    <property type="evidence" value="ECO:0007669"/>
    <property type="project" value="InterPro"/>
</dbReference>
<organism evidence="13 14">
    <name type="scientific">Grifola frondosa</name>
    <name type="common">Maitake</name>
    <name type="synonym">Polyporus frondosus</name>
    <dbReference type="NCBI Taxonomy" id="5627"/>
    <lineage>
        <taxon>Eukaryota</taxon>
        <taxon>Fungi</taxon>
        <taxon>Dikarya</taxon>
        <taxon>Basidiomycota</taxon>
        <taxon>Agaricomycotina</taxon>
        <taxon>Agaricomycetes</taxon>
        <taxon>Polyporales</taxon>
        <taxon>Grifolaceae</taxon>
        <taxon>Grifola</taxon>
    </lineage>
</organism>
<protein>
    <submittedName>
        <fullName evidence="13">Cytoskeleton-associated protein 5</fullName>
    </submittedName>
</protein>
<feature type="compositionally biased region" description="Low complexity" evidence="11">
    <location>
        <begin position="1514"/>
        <end position="1534"/>
    </location>
</feature>
<feature type="repeat" description="HEAT" evidence="10">
    <location>
        <begin position="1415"/>
        <end position="1448"/>
    </location>
</feature>
<feature type="compositionally biased region" description="Polar residues" evidence="11">
    <location>
        <begin position="1938"/>
        <end position="1965"/>
    </location>
</feature>
<sequence length="2143" mass="229441">MSDPPPQEEDFNAIPIPDRLPHKNWKARVSAYEALVKTFQTTAADSDPAFKPYINNPDLLKKIATDANAVAQEKGLECLINFVKFAGETSARTREVVVPALVDKCLGSTRAGTKAHAIELVLQYVEVENGGAGIVGDILPGLGAKQPKTVASCVTALKEIIRLFGPTVTPPPILKALPKIFGNSDKTVRAEGTHLAHTLYQYIGPGIESWLADLKPVQVKELKEAFDEMEKEGKGRGSLKPERMTRAGAREAEVNAANGGGEDVGSAPEEDAAPPDPRMFMEEVDVVPKLPHNLQALLGSSKWKERKEVLDELFTLFSATPRIKEASELGDLVKSLAACVHKDANINCVMVAAGCLEALAKGMTGAFGRYREAVVTPMLERLKERKANVTDAIGAALDAVFVTTTLSDILPDILPMFGSKNPQVKEGTLKFLARCLSTSTTPVPPPQIKPVSDALAHLLEDSFEGARNEAAVCLGTLMKMVGERPLNALVEGLADVRKAKVKEAPPPAKEPPKKKAPPAKASSATRAAAEDEILAPAENKPLKKPPARLAAKKPAGTGDGANASSSSAAVKKPPAAAAKPSKGGAAPPPGTLDTFKYKYTPEDAEALAAEMIPANFATDLADANWKTRLASLEEMTTWVEGAADDLDSEVVVRFLGKKGWGEKNFQVSAKLYGILGILADRCPSFGRSSVALCIPHLSEKLGDVKLKKPAGETLLLFAEKTSLQFVLGHAYEPLSKQKAPKVIADAVSWIDQALVEFGISGLALRGLIEFLKTTLKNSNAAVRTSATKTLVTVKLFAGSSVKDLLEDINPQLLNTIFSEFDKVEGTAPPDPVRTSADLATFAPSSSVPGKGAVAQDDPLDDLFPRVEIDGLLKGTTILADAKSDAWKTKKEALEALQAILDQGLNKRLKPAMGEIGQVLKARVTDTNKAVQTIALDLVSRIAIGMGKPFEKHTRFFALPVATVLSDQKTHIRAAGLQTLTSIATACEGLDSMVPGITTALESPNPLQRAGLLNWLVDWLKEHEPGPGLDLNSLAGPAVACLDDRNGDVRKGAQAILPILISCVGYDHVMHQANSLKPASKSTVVPMIQAARASAAASVKPAPAASAPKSSAAASKAALAKAPANSPSPPLAPSPPPAEAPKAGSKLMGVRRKLPQGTLSRPESRSETPVDSAVSRLPGKLGIGLKRPSGPAGPAKVSTAPIQEKSQSLPFTGSNPDAKKARLTKDGQKWINEAGPTRKDLAELLQHQMEPQGSKELVALLFSHDHNAVNDHVSGLTIIHDFYSSVQAGEEVASVPLEDLQTICIANSDLALKYVSMKIHEPQSNLSADYQLTDPEAFCFIPTMVYKLGDAREPVRVRVAQIIQTLPKVYAYSRVFHILLEHGLKSKVAKTRQGTLDELGGLLKRFGIGACEPGKALPVIASTLSDKDPQVRKSALATLSEAYVLVGEKIWSLVGHLSPKDKTQLEERLRRVPGASTPDKAEAAPPSHAARLATGIPRSGSPAPGLASRLAGSIPRPASPAVAAPSRVARPASPSHTVRSASPAPSHLARPASPSRSTKLPGASQLSGLTSPTARPKSFLPSRLGPPKTRLNGVHAAYAAAHAPPPAEVTYSHPVNGQSSLPSRHTNDFEEEPQNTSNEITITISSILSNDPSRSVDALKKIQKVLEIGPEDGPSSPAYRDLAEHTEGLVETITLQMAHVFERPEDITLQENFRLAKHLIQTLNAFCDHKFLAESLTVDILTSLLEELTLRLLQTDNSPDSRVKDLSRFINMIILRLFATGRRMSIFRALFALLLQIVKPFPANGTGPDSQEAKVAELVLKCVWKLARNIPQDLEKQVLDPVELFPAVEHFLQSVPPNEWRARATNKVPCGDMPLRTIKVIIQHVVAHYGDDVYDLLSSSFDDPSATIVYPYVYRILNSSTKTAAEVPMRLNEIREQPSRQSTPTTSRPISPQETASSVVSDPLNPSSSSHARSRSVSSNSGRTQEPDLDQQLNTIFDHISSETTGAMHKEGITELHHYLKAAFRKYITRALASRATEDEERNVAVAHTLSRLESNGLHRDRTLSSSSNAEHMTSPTSPVSISSRAETSPRSPPRSSISDLPDSQQEKLSRLHGIFQYRSSTASNGSSAGRSTPSVLAMRAAPG</sequence>
<dbReference type="GO" id="GO:0030951">
    <property type="term" value="P:establishment or maintenance of microtubule cytoskeleton polarity"/>
    <property type="evidence" value="ECO:0007669"/>
    <property type="project" value="InterPro"/>
</dbReference>
<evidence type="ECO:0000256" key="2">
    <source>
        <dbReference type="ARBA" id="ARBA00009549"/>
    </source>
</evidence>
<dbReference type="SMART" id="SM01349">
    <property type="entry name" value="TOG"/>
    <property type="match status" value="5"/>
</dbReference>
<dbReference type="InterPro" id="IPR048491">
    <property type="entry name" value="XMAP215_CLASP_TOG"/>
</dbReference>
<feature type="compositionally biased region" description="Pro residues" evidence="11">
    <location>
        <begin position="1125"/>
        <end position="1138"/>
    </location>
</feature>
<dbReference type="PROSITE" id="PS50077">
    <property type="entry name" value="HEAT_REPEAT"/>
    <property type="match status" value="1"/>
</dbReference>
<feature type="domain" description="TOG" evidence="12">
    <location>
        <begin position="861"/>
        <end position="1096"/>
    </location>
</feature>
<dbReference type="GO" id="GO:0046785">
    <property type="term" value="P:microtubule polymerization"/>
    <property type="evidence" value="ECO:0007669"/>
    <property type="project" value="InterPro"/>
</dbReference>
<dbReference type="Proteomes" id="UP000092993">
    <property type="component" value="Unassembled WGS sequence"/>
</dbReference>
<feature type="compositionally biased region" description="Polar residues" evidence="11">
    <location>
        <begin position="2063"/>
        <end position="2081"/>
    </location>
</feature>
<evidence type="ECO:0000256" key="7">
    <source>
        <dbReference type="ARBA" id="ARBA00022776"/>
    </source>
</evidence>
<evidence type="ECO:0000256" key="10">
    <source>
        <dbReference type="PROSITE-ProRule" id="PRU00103"/>
    </source>
</evidence>
<feature type="region of interest" description="Disordered" evidence="11">
    <location>
        <begin position="1115"/>
        <end position="1221"/>
    </location>
</feature>
<dbReference type="OMA" id="NWKERKE"/>
<evidence type="ECO:0000256" key="3">
    <source>
        <dbReference type="ARBA" id="ARBA00022490"/>
    </source>
</evidence>
<evidence type="ECO:0000256" key="5">
    <source>
        <dbReference type="ARBA" id="ARBA00022701"/>
    </source>
</evidence>
<feature type="region of interest" description="Disordered" evidence="11">
    <location>
        <begin position="2055"/>
        <end position="2143"/>
    </location>
</feature>
<dbReference type="GO" id="GO:0051301">
    <property type="term" value="P:cell division"/>
    <property type="evidence" value="ECO:0007669"/>
    <property type="project" value="UniProtKB-KW"/>
</dbReference>
<dbReference type="FunFam" id="1.25.10.10:FF:000068">
    <property type="entry name" value="cytoskeleton-associated protein 5 isoform X1"/>
    <property type="match status" value="1"/>
</dbReference>
<dbReference type="FunFam" id="1.25.10.10:FF:000019">
    <property type="entry name" value="Cytoskeleton-associated protein 5"/>
    <property type="match status" value="1"/>
</dbReference>
<reference evidence="13 14" key="1">
    <citation type="submission" date="2016-03" db="EMBL/GenBank/DDBJ databases">
        <title>Whole genome sequencing of Grifola frondosa 9006-11.</title>
        <authorList>
            <person name="Min B."/>
            <person name="Park H."/>
            <person name="Kim J.-G."/>
            <person name="Cho H."/>
            <person name="Oh Y.-L."/>
            <person name="Kong W.-S."/>
            <person name="Choi I.-G."/>
        </authorList>
    </citation>
    <scope>NUCLEOTIDE SEQUENCE [LARGE SCALE GENOMIC DNA]</scope>
    <source>
        <strain evidence="13 14">9006-11</strain>
    </source>
</reference>
<name>A0A1C7MFE1_GRIFR</name>
<feature type="domain" description="TOG" evidence="12">
    <location>
        <begin position="279"/>
        <end position="518"/>
    </location>
</feature>
<evidence type="ECO:0000313" key="13">
    <source>
        <dbReference type="EMBL" id="OBZ75542.1"/>
    </source>
</evidence>
<evidence type="ECO:0000256" key="11">
    <source>
        <dbReference type="SAM" id="MobiDB-lite"/>
    </source>
</evidence>
<feature type="compositionally biased region" description="Low complexity" evidence="11">
    <location>
        <begin position="1966"/>
        <end position="1982"/>
    </location>
</feature>
<dbReference type="GO" id="GO:0051010">
    <property type="term" value="F:microtubule plus-end binding"/>
    <property type="evidence" value="ECO:0007669"/>
    <property type="project" value="InterPro"/>
</dbReference>
<dbReference type="STRING" id="5627.A0A1C7MFE1"/>
<feature type="compositionally biased region" description="Low complexity" evidence="11">
    <location>
        <begin position="2082"/>
        <end position="2103"/>
    </location>
</feature>
<feature type="compositionally biased region" description="Low complexity" evidence="11">
    <location>
        <begin position="518"/>
        <end position="527"/>
    </location>
</feature>
<keyword evidence="7" id="KW-0131">Cell cycle</keyword>
<evidence type="ECO:0000259" key="12">
    <source>
        <dbReference type="SMART" id="SM01349"/>
    </source>
</evidence>
<dbReference type="Pfam" id="PF21040">
    <property type="entry name" value="CEP104-like_TOG"/>
    <property type="match status" value="1"/>
</dbReference>
<gene>
    <name evidence="13" type="primary">CKAP5</name>
    <name evidence="13" type="ORF">A0H81_04405</name>
</gene>
<dbReference type="Pfam" id="PF21041">
    <property type="entry name" value="XMAP215_CLASP_TOG"/>
    <property type="match status" value="2"/>
</dbReference>
<feature type="region of interest" description="Disordered" evidence="11">
    <location>
        <begin position="1931"/>
        <end position="1989"/>
    </location>
</feature>
<keyword evidence="3" id="KW-0963">Cytoplasm</keyword>
<feature type="region of interest" description="Disordered" evidence="11">
    <location>
        <begin position="254"/>
        <end position="275"/>
    </location>
</feature>
<feature type="region of interest" description="Disordered" evidence="11">
    <location>
        <begin position="1606"/>
        <end position="1634"/>
    </location>
</feature>
<dbReference type="GO" id="GO:0000022">
    <property type="term" value="P:mitotic spindle elongation"/>
    <property type="evidence" value="ECO:0007669"/>
    <property type="project" value="UniProtKB-ARBA"/>
</dbReference>
<feature type="compositionally biased region" description="Polar residues" evidence="11">
    <location>
        <begin position="1612"/>
        <end position="1623"/>
    </location>
</feature>
<accession>A0A1C7MFE1</accession>
<dbReference type="InterPro" id="IPR034085">
    <property type="entry name" value="TOG"/>
</dbReference>
<dbReference type="GO" id="GO:0044732">
    <property type="term" value="C:mitotic spindle pole body"/>
    <property type="evidence" value="ECO:0007669"/>
    <property type="project" value="UniProtKB-ARBA"/>
</dbReference>
<feature type="compositionally biased region" description="Polar residues" evidence="11">
    <location>
        <begin position="2117"/>
        <end position="2134"/>
    </location>
</feature>
<feature type="region of interest" description="Disordered" evidence="11">
    <location>
        <begin position="501"/>
        <end position="596"/>
    </location>
</feature>
<feature type="region of interest" description="Disordered" evidence="11">
    <location>
        <begin position="1470"/>
        <end position="1589"/>
    </location>
</feature>
<comment type="similarity">
    <text evidence="9">Belongs to the TOG/XMAP215 family.</text>
</comment>
<feature type="domain" description="TOG" evidence="12">
    <location>
        <begin position="598"/>
        <end position="829"/>
    </location>
</feature>
<keyword evidence="7" id="KW-0498">Mitosis</keyword>
<comment type="subcellular location">
    <subcellularLocation>
        <location evidence="1">Cytoplasm</location>
        <location evidence="1">Cytoskeleton</location>
        <location evidence="1">Spindle</location>
    </subcellularLocation>
</comment>
<evidence type="ECO:0000256" key="6">
    <source>
        <dbReference type="ARBA" id="ARBA00022737"/>
    </source>
</evidence>
<dbReference type="GO" id="GO:0099070">
    <property type="term" value="C:static microtubule bundle"/>
    <property type="evidence" value="ECO:0007669"/>
    <property type="project" value="UniProtKB-ARBA"/>
</dbReference>
<evidence type="ECO:0000313" key="14">
    <source>
        <dbReference type="Proteomes" id="UP000092993"/>
    </source>
</evidence>
<dbReference type="InterPro" id="IPR045110">
    <property type="entry name" value="XMAP215"/>
</dbReference>
<keyword evidence="8" id="KW-0206">Cytoskeleton</keyword>
<dbReference type="InterPro" id="IPR024395">
    <property type="entry name" value="CLASP_N_dom"/>
</dbReference>
<dbReference type="Gene3D" id="1.25.10.10">
    <property type="entry name" value="Leucine-rich Repeat Variant"/>
    <property type="match status" value="5"/>
</dbReference>
<feature type="domain" description="TOG" evidence="12">
    <location>
        <begin position="1242"/>
        <end position="1477"/>
    </location>
</feature>
<feature type="compositionally biased region" description="Low complexity" evidence="11">
    <location>
        <begin position="547"/>
        <end position="585"/>
    </location>
</feature>
<keyword evidence="6" id="KW-0677">Repeat</keyword>
<evidence type="ECO:0000256" key="9">
    <source>
        <dbReference type="ARBA" id="ARBA00025722"/>
    </source>
</evidence>
<dbReference type="GO" id="GO:1990498">
    <property type="term" value="C:mitotic spindle microtubule"/>
    <property type="evidence" value="ECO:0007669"/>
    <property type="project" value="UniProtKB-ARBA"/>
</dbReference>
<feature type="compositionally biased region" description="Polar residues" evidence="11">
    <location>
        <begin position="1199"/>
        <end position="1214"/>
    </location>
</feature>
<feature type="compositionally biased region" description="Low complexity" evidence="11">
    <location>
        <begin position="1115"/>
        <end position="1124"/>
    </location>
</feature>
<keyword evidence="5" id="KW-0493">Microtubule</keyword>
<dbReference type="InterPro" id="IPR021133">
    <property type="entry name" value="HEAT_type_2"/>
</dbReference>
<dbReference type="PANTHER" id="PTHR12609">
    <property type="entry name" value="MICROTUBULE ASSOCIATED PROTEIN XMAP215"/>
    <property type="match status" value="1"/>
</dbReference>
<dbReference type="SUPFAM" id="SSF48371">
    <property type="entry name" value="ARM repeat"/>
    <property type="match status" value="2"/>
</dbReference>